<evidence type="ECO:0000313" key="2">
    <source>
        <dbReference type="EMBL" id="MBB4913021.1"/>
    </source>
</evidence>
<dbReference type="InterPro" id="IPR050266">
    <property type="entry name" value="AB_hydrolase_sf"/>
</dbReference>
<dbReference type="GO" id="GO:0003824">
    <property type="term" value="F:catalytic activity"/>
    <property type="evidence" value="ECO:0007669"/>
    <property type="project" value="UniProtKB-ARBA"/>
</dbReference>
<comment type="caution">
    <text evidence="2">The sequence shown here is derived from an EMBL/GenBank/DDBJ whole genome shotgun (WGS) entry which is preliminary data.</text>
</comment>
<dbReference type="GO" id="GO:0016020">
    <property type="term" value="C:membrane"/>
    <property type="evidence" value="ECO:0007669"/>
    <property type="project" value="TreeGrafter"/>
</dbReference>
<proteinExistence type="predicted"/>
<dbReference type="Gene3D" id="3.40.50.1820">
    <property type="entry name" value="alpha/beta hydrolase"/>
    <property type="match status" value="1"/>
</dbReference>
<accession>A0A7W7VJW1</accession>
<dbReference type="RefSeq" id="WP_184711853.1">
    <property type="nucleotide sequence ID" value="NZ_JACHJP010000001.1"/>
</dbReference>
<dbReference type="AlphaFoldDB" id="A0A7W7VJW1"/>
<evidence type="ECO:0000313" key="3">
    <source>
        <dbReference type="Proteomes" id="UP000552644"/>
    </source>
</evidence>
<feature type="domain" description="AB hydrolase-1" evidence="1">
    <location>
        <begin position="55"/>
        <end position="160"/>
    </location>
</feature>
<reference evidence="2 3" key="1">
    <citation type="submission" date="2020-08" db="EMBL/GenBank/DDBJ databases">
        <title>Genomic Encyclopedia of Type Strains, Phase III (KMG-III): the genomes of soil and plant-associated and newly described type strains.</title>
        <authorList>
            <person name="Whitman W."/>
        </authorList>
    </citation>
    <scope>NUCLEOTIDE SEQUENCE [LARGE SCALE GENOMIC DNA]</scope>
    <source>
        <strain evidence="2 3">CECT 8840</strain>
    </source>
</reference>
<gene>
    <name evidence="2" type="ORF">FHS44_000093</name>
</gene>
<dbReference type="Pfam" id="PF00561">
    <property type="entry name" value="Abhydrolase_1"/>
    <property type="match status" value="1"/>
</dbReference>
<sequence>MNPRWVTLALAAGAVSALYQKVSEHADRRRFPAPGRFVFVRGRRLHVRAEGQGGPTVVILPGMTDNGLGWANVRKGLVPGRRVWQYDRSGLGWSEAPPWWEWRGSSALADELHEVLEASGEPGPYLLVGHSMGGEIARFYAARHRDRVAGMVLVDAPSERVTWMVEEFGWRAGPVKHWRTALTYALTPCGLVRARLRLAILRGREPALLRQTRRRLPAELVELGLALELTSGQRRAEVLEDLGRAGVVRALEAERTHFGDMPLTVISRAPHPARDSYYGGYFANRPADVAERQNRVWGRIQSDLASLSDDSTLIVAERAAQNVQVDEPELIVKAVTDMCAKLRTDDGEHAGGGKR</sequence>
<dbReference type="PANTHER" id="PTHR43798:SF33">
    <property type="entry name" value="HYDROLASE, PUTATIVE (AFU_ORTHOLOGUE AFUA_2G14860)-RELATED"/>
    <property type="match status" value="1"/>
</dbReference>
<evidence type="ECO:0000259" key="1">
    <source>
        <dbReference type="Pfam" id="PF00561"/>
    </source>
</evidence>
<dbReference type="InterPro" id="IPR000073">
    <property type="entry name" value="AB_hydrolase_1"/>
</dbReference>
<keyword evidence="3" id="KW-1185">Reference proteome</keyword>
<dbReference type="InterPro" id="IPR029058">
    <property type="entry name" value="AB_hydrolase_fold"/>
</dbReference>
<name>A0A7W7VJW1_9ACTN</name>
<dbReference type="Proteomes" id="UP000552644">
    <property type="component" value="Unassembled WGS sequence"/>
</dbReference>
<dbReference type="SUPFAM" id="SSF53474">
    <property type="entry name" value="alpha/beta-Hydrolases"/>
    <property type="match status" value="1"/>
</dbReference>
<organism evidence="2 3">
    <name type="scientific">Streptosporangium saharense</name>
    <dbReference type="NCBI Taxonomy" id="1706840"/>
    <lineage>
        <taxon>Bacteria</taxon>
        <taxon>Bacillati</taxon>
        <taxon>Actinomycetota</taxon>
        <taxon>Actinomycetes</taxon>
        <taxon>Streptosporangiales</taxon>
        <taxon>Streptosporangiaceae</taxon>
        <taxon>Streptosporangium</taxon>
    </lineage>
</organism>
<dbReference type="PANTHER" id="PTHR43798">
    <property type="entry name" value="MONOACYLGLYCEROL LIPASE"/>
    <property type="match status" value="1"/>
</dbReference>
<dbReference type="EMBL" id="JACHJP010000001">
    <property type="protein sequence ID" value="MBB4913021.1"/>
    <property type="molecule type" value="Genomic_DNA"/>
</dbReference>
<dbReference type="PRINTS" id="PR00111">
    <property type="entry name" value="ABHYDROLASE"/>
</dbReference>
<protein>
    <submittedName>
        <fullName evidence="2">Pimeloyl-ACP methyl ester carboxylesterase</fullName>
    </submittedName>
</protein>